<dbReference type="AlphaFoldDB" id="A0A250XJY1"/>
<protein>
    <submittedName>
        <fullName evidence="1">Uncharacterized protein</fullName>
    </submittedName>
</protein>
<keyword evidence="2" id="KW-1185">Reference proteome</keyword>
<dbReference type="STRING" id="1157962.A0A250XJY1"/>
<name>A0A250XJY1_9CHLO</name>
<evidence type="ECO:0000313" key="2">
    <source>
        <dbReference type="Proteomes" id="UP000232323"/>
    </source>
</evidence>
<dbReference type="Proteomes" id="UP000232323">
    <property type="component" value="Unassembled WGS sequence"/>
</dbReference>
<accession>A0A250XJY1</accession>
<evidence type="ECO:0000313" key="1">
    <source>
        <dbReference type="EMBL" id="GAX83326.1"/>
    </source>
</evidence>
<sequence>MSASNQGPTGPTLSMCQSTYDFPLTSVNNGIQYWTVPTTKSYTIVAAGAGQSNSSTLNSVNEGYGVQLSASFDLTAGTILAILVGQQGLNSGHYSGGSGGTFVCTIPSAQSSLGSATPLLIAGGSAGIGYEANAGGNQNVNGTIQPHANSGQFGPPTEAGVGGIGPNGSTAPTNFAYCWGDGGAGFSGNGAWSGRYGSFANASLSFTNGGTGSTNGTHGGFGGGGSSSPSGGYASGGGGGGYGGGGAGGSDSIGAGGGGGSSYDASGAYSGSATNKGMGFVTIS</sequence>
<gene>
    <name evidence="1" type="ORF">CEUSTIGMA_g10752.t1</name>
</gene>
<dbReference type="OrthoDB" id="5982253at2759"/>
<organism evidence="1 2">
    <name type="scientific">Chlamydomonas eustigma</name>
    <dbReference type="NCBI Taxonomy" id="1157962"/>
    <lineage>
        <taxon>Eukaryota</taxon>
        <taxon>Viridiplantae</taxon>
        <taxon>Chlorophyta</taxon>
        <taxon>core chlorophytes</taxon>
        <taxon>Chlorophyceae</taxon>
        <taxon>CS clade</taxon>
        <taxon>Chlamydomonadales</taxon>
        <taxon>Chlamydomonadaceae</taxon>
        <taxon>Chlamydomonas</taxon>
    </lineage>
</organism>
<reference evidence="1 2" key="1">
    <citation type="submission" date="2017-08" db="EMBL/GenBank/DDBJ databases">
        <title>Acidophilic green algal genome provides insights into adaptation to an acidic environment.</title>
        <authorList>
            <person name="Hirooka S."/>
            <person name="Hirose Y."/>
            <person name="Kanesaki Y."/>
            <person name="Higuchi S."/>
            <person name="Fujiwara T."/>
            <person name="Onuma R."/>
            <person name="Era A."/>
            <person name="Ohbayashi R."/>
            <person name="Uzuka A."/>
            <person name="Nozaki H."/>
            <person name="Yoshikawa H."/>
            <person name="Miyagishima S.Y."/>
        </authorList>
    </citation>
    <scope>NUCLEOTIDE SEQUENCE [LARGE SCALE GENOMIC DNA]</scope>
    <source>
        <strain evidence="1 2">NIES-2499</strain>
    </source>
</reference>
<proteinExistence type="predicted"/>
<comment type="caution">
    <text evidence="1">The sequence shown here is derived from an EMBL/GenBank/DDBJ whole genome shotgun (WGS) entry which is preliminary data.</text>
</comment>
<dbReference type="EMBL" id="BEGY01000096">
    <property type="protein sequence ID" value="GAX83326.1"/>
    <property type="molecule type" value="Genomic_DNA"/>
</dbReference>